<gene>
    <name evidence="2" type="ORF">PAPOLLO_LOCUS13446</name>
</gene>
<dbReference type="PANTHER" id="PTHR43157:SF31">
    <property type="entry name" value="PHOSPHATIDYLINOSITOL-GLYCAN BIOSYNTHESIS CLASS F PROTEIN"/>
    <property type="match status" value="1"/>
</dbReference>
<evidence type="ECO:0000313" key="3">
    <source>
        <dbReference type="Proteomes" id="UP000691718"/>
    </source>
</evidence>
<dbReference type="Pfam" id="PF00106">
    <property type="entry name" value="adh_short"/>
    <property type="match status" value="1"/>
</dbReference>
<proteinExistence type="predicted"/>
<accession>A0A8S3X5M0</accession>
<sequence>MSIYFLSELEVFLDDLAISFGYVNVATPLTLTGIYQLSEERQIHPVTVRRKFAAVNHVHKKGMGILSWKGNILENSLKFIQKNVEFVRIHGPTADEISKDLNLENKTCLITGANSGIGLEVTKCLSSRGCNVLMACRNTYAANLAMKNIKCERNNQISVFEINLNSLSSVTKCSENIRKQHNKIDIVILNAAVFGIPWTLTEDSLETNFQVNYLSQYYLLMSIEKILAPDARVVFTSSESHRNISWDMNKILSPTLEQLSIPKHEYTSIKAYNVSKVCCLLAMHYLGYRWLNTGKTVFCANPGSFIKTGLCRNWWVYEALYTSMLPFSKTTRQAASTIIYCATSPELNKLSALYFNNCQRCDESEIARDTHLSFRVNDLTRDILRERIPDFNDTFRSIENRENINSEEQVKEIITQNHSSLISNYSN</sequence>
<dbReference type="EMBL" id="CAJQZP010000935">
    <property type="protein sequence ID" value="CAG4998707.1"/>
    <property type="molecule type" value="Genomic_DNA"/>
</dbReference>
<reference evidence="2" key="1">
    <citation type="submission" date="2021-04" db="EMBL/GenBank/DDBJ databases">
        <authorList>
            <person name="Tunstrom K."/>
        </authorList>
    </citation>
    <scope>NUCLEOTIDE SEQUENCE</scope>
</reference>
<evidence type="ECO:0000256" key="1">
    <source>
        <dbReference type="ARBA" id="ARBA00023002"/>
    </source>
</evidence>
<comment type="caution">
    <text evidence="2">The sequence shown here is derived from an EMBL/GenBank/DDBJ whole genome shotgun (WGS) entry which is preliminary data.</text>
</comment>
<protein>
    <submittedName>
        <fullName evidence="2">(apollo) hypothetical protein</fullName>
    </submittedName>
</protein>
<dbReference type="OrthoDB" id="9989144at2759"/>
<dbReference type="InterPro" id="IPR002347">
    <property type="entry name" value="SDR_fam"/>
</dbReference>
<dbReference type="AlphaFoldDB" id="A0A8S3X5M0"/>
<dbReference type="GO" id="GO:0016491">
    <property type="term" value="F:oxidoreductase activity"/>
    <property type="evidence" value="ECO:0007669"/>
    <property type="project" value="UniProtKB-KW"/>
</dbReference>
<keyword evidence="3" id="KW-1185">Reference proteome</keyword>
<name>A0A8S3X5M0_PARAO</name>
<keyword evidence="1" id="KW-0560">Oxidoreductase</keyword>
<dbReference type="Proteomes" id="UP000691718">
    <property type="component" value="Unassembled WGS sequence"/>
</dbReference>
<evidence type="ECO:0000313" key="2">
    <source>
        <dbReference type="EMBL" id="CAG4998707.1"/>
    </source>
</evidence>
<organism evidence="2 3">
    <name type="scientific">Parnassius apollo</name>
    <name type="common">Apollo butterfly</name>
    <name type="synonym">Papilio apollo</name>
    <dbReference type="NCBI Taxonomy" id="110799"/>
    <lineage>
        <taxon>Eukaryota</taxon>
        <taxon>Metazoa</taxon>
        <taxon>Ecdysozoa</taxon>
        <taxon>Arthropoda</taxon>
        <taxon>Hexapoda</taxon>
        <taxon>Insecta</taxon>
        <taxon>Pterygota</taxon>
        <taxon>Neoptera</taxon>
        <taxon>Endopterygota</taxon>
        <taxon>Lepidoptera</taxon>
        <taxon>Glossata</taxon>
        <taxon>Ditrysia</taxon>
        <taxon>Papilionoidea</taxon>
        <taxon>Papilionidae</taxon>
        <taxon>Parnassiinae</taxon>
        <taxon>Parnassini</taxon>
        <taxon>Parnassius</taxon>
        <taxon>Parnassius</taxon>
    </lineage>
</organism>
<dbReference type="PANTHER" id="PTHR43157">
    <property type="entry name" value="PHOSPHATIDYLINOSITOL-GLYCAN BIOSYNTHESIS CLASS F PROTEIN-RELATED"/>
    <property type="match status" value="1"/>
</dbReference>